<name>A0AAN9SKD9_PSOTE</name>
<feature type="compositionally biased region" description="Polar residues" evidence="4">
    <location>
        <begin position="382"/>
        <end position="398"/>
    </location>
</feature>
<dbReference type="InterPro" id="IPR012677">
    <property type="entry name" value="Nucleotide-bd_a/b_plait_sf"/>
</dbReference>
<dbReference type="Pfam" id="PF00076">
    <property type="entry name" value="RRM_1"/>
    <property type="match status" value="2"/>
</dbReference>
<proteinExistence type="predicted"/>
<dbReference type="Gene3D" id="3.30.70.330">
    <property type="match status" value="2"/>
</dbReference>
<dbReference type="CDD" id="cd00201">
    <property type="entry name" value="WW"/>
    <property type="match status" value="1"/>
</dbReference>
<keyword evidence="2 3" id="KW-0694">RNA-binding</keyword>
<gene>
    <name evidence="7" type="ORF">VNO78_18149</name>
</gene>
<dbReference type="PANTHER" id="PTHR24012">
    <property type="entry name" value="RNA BINDING PROTEIN"/>
    <property type="match status" value="1"/>
</dbReference>
<dbReference type="InterPro" id="IPR035979">
    <property type="entry name" value="RBD_domain_sf"/>
</dbReference>
<keyword evidence="8" id="KW-1185">Reference proteome</keyword>
<dbReference type="SMART" id="SM00456">
    <property type="entry name" value="WW"/>
    <property type="match status" value="1"/>
</dbReference>
<dbReference type="SUPFAM" id="SSF54928">
    <property type="entry name" value="RNA-binding domain, RBD"/>
    <property type="match status" value="2"/>
</dbReference>
<keyword evidence="1" id="KW-0677">Repeat</keyword>
<evidence type="ECO:0000313" key="8">
    <source>
        <dbReference type="Proteomes" id="UP001386955"/>
    </source>
</evidence>
<dbReference type="AlphaFoldDB" id="A0AAN9SKD9"/>
<evidence type="ECO:0000259" key="6">
    <source>
        <dbReference type="PROSITE" id="PS50102"/>
    </source>
</evidence>
<dbReference type="InterPro" id="IPR000504">
    <property type="entry name" value="RRM_dom"/>
</dbReference>
<dbReference type="Proteomes" id="UP001386955">
    <property type="component" value="Unassembled WGS sequence"/>
</dbReference>
<dbReference type="InterPro" id="IPR001202">
    <property type="entry name" value="WW_dom"/>
</dbReference>
<sequence length="496" mass="55787">MENPKEQAEQRVNLNGDPPNPHAHDNGNGFNNFQPLDSGYALNHSMPRPLRKRPWHHSNNGTSPDQVDGFCHVKVYVAPVPRTATEAEIRPVFEEHGTIVEVVLLKDKRTGARQGSCFVKYATFDEADRAIKALNNQYTFAGESSPVVVKFADRELERLGVRGFCRNVEKKDPIEEVADKVFVSYINREATKKEIEEIFSPYGHVEDVFISNTRGYAFVKFSNREMALAAIKGLNKTFTMRGCDHPLIVRFADPKKPKTGESRSNYLSVNTNFGPCSQEPAVWPLPNFGDSNSGGSILPIAPYRSTIAHPQVTSHMQNWEPGATMVQQPFPPQQVHSQLALMPLGSIQAPKLSSQPFITELQRQLHPADSSVQNIEQQLISQLPTQTGSNPSTVTGNTPPDMPTSPQDEDFPECDWSEHYCPDGYKYYYNCVTCESRWEKPEEYALYEKESQKQQEQEDNSCNLSQLSLSSSQQVTQRQQETNLDHRQSETSPVVG</sequence>
<dbReference type="SMART" id="SM00360">
    <property type="entry name" value="RRM"/>
    <property type="match status" value="2"/>
</dbReference>
<dbReference type="PROSITE" id="PS01159">
    <property type="entry name" value="WW_DOMAIN_1"/>
    <property type="match status" value="1"/>
</dbReference>
<accession>A0AAN9SKD9</accession>
<feature type="region of interest" description="Disordered" evidence="4">
    <location>
        <begin position="382"/>
        <end position="412"/>
    </location>
</feature>
<organism evidence="7 8">
    <name type="scientific">Psophocarpus tetragonolobus</name>
    <name type="common">Winged bean</name>
    <name type="synonym">Dolichos tetragonolobus</name>
    <dbReference type="NCBI Taxonomy" id="3891"/>
    <lineage>
        <taxon>Eukaryota</taxon>
        <taxon>Viridiplantae</taxon>
        <taxon>Streptophyta</taxon>
        <taxon>Embryophyta</taxon>
        <taxon>Tracheophyta</taxon>
        <taxon>Spermatophyta</taxon>
        <taxon>Magnoliopsida</taxon>
        <taxon>eudicotyledons</taxon>
        <taxon>Gunneridae</taxon>
        <taxon>Pentapetalae</taxon>
        <taxon>rosids</taxon>
        <taxon>fabids</taxon>
        <taxon>Fabales</taxon>
        <taxon>Fabaceae</taxon>
        <taxon>Papilionoideae</taxon>
        <taxon>50 kb inversion clade</taxon>
        <taxon>NPAAA clade</taxon>
        <taxon>indigoferoid/millettioid clade</taxon>
        <taxon>Phaseoleae</taxon>
        <taxon>Psophocarpus</taxon>
    </lineage>
</organism>
<feature type="region of interest" description="Disordered" evidence="4">
    <location>
        <begin position="449"/>
        <end position="496"/>
    </location>
</feature>
<feature type="region of interest" description="Disordered" evidence="4">
    <location>
        <begin position="1"/>
        <end position="66"/>
    </location>
</feature>
<dbReference type="PROSITE" id="PS50102">
    <property type="entry name" value="RRM"/>
    <property type="match status" value="2"/>
</dbReference>
<evidence type="ECO:0000256" key="2">
    <source>
        <dbReference type="ARBA" id="ARBA00022884"/>
    </source>
</evidence>
<dbReference type="Pfam" id="PF00397">
    <property type="entry name" value="WW"/>
    <property type="match status" value="1"/>
</dbReference>
<dbReference type="Gene3D" id="2.20.70.10">
    <property type="match status" value="1"/>
</dbReference>
<reference evidence="7 8" key="1">
    <citation type="submission" date="2024-01" db="EMBL/GenBank/DDBJ databases">
        <title>The genomes of 5 underutilized Papilionoideae crops provide insights into root nodulation and disease resistanc.</title>
        <authorList>
            <person name="Jiang F."/>
        </authorList>
    </citation>
    <scope>NUCLEOTIDE SEQUENCE [LARGE SCALE GENOMIC DNA]</scope>
    <source>
        <strain evidence="7">DUOXIRENSHENG_FW03</strain>
        <tissue evidence="7">Leaves</tissue>
    </source>
</reference>
<feature type="domain" description="RRM" evidence="6">
    <location>
        <begin position="179"/>
        <end position="254"/>
    </location>
</feature>
<feature type="compositionally biased region" description="Low complexity" evidence="4">
    <location>
        <begin position="464"/>
        <end position="474"/>
    </location>
</feature>
<dbReference type="SUPFAM" id="SSF51045">
    <property type="entry name" value="WW domain"/>
    <property type="match status" value="1"/>
</dbReference>
<dbReference type="InterPro" id="IPR036020">
    <property type="entry name" value="WW_dom_sf"/>
</dbReference>
<protein>
    <recommendedName>
        <fullName evidence="9">Flowering time control protein FCA</fullName>
    </recommendedName>
</protein>
<dbReference type="GO" id="GO:0003723">
    <property type="term" value="F:RNA binding"/>
    <property type="evidence" value="ECO:0007669"/>
    <property type="project" value="UniProtKB-UniRule"/>
</dbReference>
<feature type="domain" description="RRM" evidence="6">
    <location>
        <begin position="73"/>
        <end position="154"/>
    </location>
</feature>
<evidence type="ECO:0000259" key="5">
    <source>
        <dbReference type="PROSITE" id="PS50020"/>
    </source>
</evidence>
<dbReference type="EMBL" id="JAYMYS010000004">
    <property type="protein sequence ID" value="KAK7396985.1"/>
    <property type="molecule type" value="Genomic_DNA"/>
</dbReference>
<dbReference type="PROSITE" id="PS50020">
    <property type="entry name" value="WW_DOMAIN_2"/>
    <property type="match status" value="1"/>
</dbReference>
<evidence type="ECO:0000256" key="4">
    <source>
        <dbReference type="SAM" id="MobiDB-lite"/>
    </source>
</evidence>
<dbReference type="FunFam" id="3.30.70.330:FF:000858">
    <property type="entry name" value="Flowering time control protein FCA isoform B"/>
    <property type="match status" value="1"/>
</dbReference>
<evidence type="ECO:0000256" key="3">
    <source>
        <dbReference type="PROSITE-ProRule" id="PRU00176"/>
    </source>
</evidence>
<evidence type="ECO:0000313" key="7">
    <source>
        <dbReference type="EMBL" id="KAK7396985.1"/>
    </source>
</evidence>
<evidence type="ECO:0008006" key="9">
    <source>
        <dbReference type="Google" id="ProtNLM"/>
    </source>
</evidence>
<dbReference type="FunFam" id="2.20.70.10:FF:000091">
    <property type="entry name" value="Flowering time control protein FCA isoform A"/>
    <property type="match status" value="1"/>
</dbReference>
<comment type="caution">
    <text evidence="7">The sequence shown here is derived from an EMBL/GenBank/DDBJ whole genome shotgun (WGS) entry which is preliminary data.</text>
</comment>
<feature type="domain" description="WW" evidence="5">
    <location>
        <begin position="416"/>
        <end position="443"/>
    </location>
</feature>
<evidence type="ECO:0000256" key="1">
    <source>
        <dbReference type="ARBA" id="ARBA00022737"/>
    </source>
</evidence>